<gene>
    <name evidence="2" type="ORF">Q4F26_00825</name>
</gene>
<evidence type="ECO:0000313" key="2">
    <source>
        <dbReference type="EMBL" id="MDO5456863.1"/>
    </source>
</evidence>
<dbReference type="Pfam" id="PF14493">
    <property type="entry name" value="HTH_40"/>
    <property type="match status" value="1"/>
</dbReference>
<evidence type="ECO:0000313" key="3">
    <source>
        <dbReference type="Proteomes" id="UP001171751"/>
    </source>
</evidence>
<dbReference type="InterPro" id="IPR029491">
    <property type="entry name" value="Helicase_HTH"/>
</dbReference>
<accession>A0AA43UA45</accession>
<name>A0AA43UA45_9LACT</name>
<reference evidence="2" key="1">
    <citation type="submission" date="2023-07" db="EMBL/GenBank/DDBJ databases">
        <title>Between Cages and Wild: Unraveling the Impact of Captivity on Animal Microbiomes and Antimicrobial Resistance.</title>
        <authorList>
            <person name="Schmartz G.P."/>
            <person name="Rehner J."/>
            <person name="Schuff M.J."/>
            <person name="Becker S.L."/>
            <person name="Kravczyk M."/>
            <person name="Gurevich A."/>
            <person name="Francke R."/>
            <person name="Mueller R."/>
            <person name="Keller V."/>
            <person name="Keller A."/>
        </authorList>
    </citation>
    <scope>NUCLEOTIDE SEQUENCE</scope>
    <source>
        <strain evidence="2">S39M_St_73</strain>
    </source>
</reference>
<dbReference type="Proteomes" id="UP001171751">
    <property type="component" value="Unassembled WGS sequence"/>
</dbReference>
<organism evidence="2 3">
    <name type="scientific">Atopococcus tabaci</name>
    <dbReference type="NCBI Taxonomy" id="269774"/>
    <lineage>
        <taxon>Bacteria</taxon>
        <taxon>Bacillati</taxon>
        <taxon>Bacillota</taxon>
        <taxon>Bacilli</taxon>
        <taxon>Lactobacillales</taxon>
        <taxon>Carnobacteriaceae</taxon>
        <taxon>Atopococcus</taxon>
    </lineage>
</organism>
<dbReference type="AlphaFoldDB" id="A0AA43UA45"/>
<dbReference type="EMBL" id="JAUNQW010000002">
    <property type="protein sequence ID" value="MDO5456863.1"/>
    <property type="molecule type" value="Genomic_DNA"/>
</dbReference>
<evidence type="ECO:0000259" key="1">
    <source>
        <dbReference type="Pfam" id="PF14493"/>
    </source>
</evidence>
<protein>
    <submittedName>
        <fullName evidence="2">Helix-turn-helix domain-containing protein</fullName>
    </submittedName>
</protein>
<proteinExistence type="predicted"/>
<keyword evidence="3" id="KW-1185">Reference proteome</keyword>
<comment type="caution">
    <text evidence="2">The sequence shown here is derived from an EMBL/GenBank/DDBJ whole genome shotgun (WGS) entry which is preliminary data.</text>
</comment>
<feature type="domain" description="Helicase Helix-turn-helix" evidence="1">
    <location>
        <begin position="252"/>
        <end position="341"/>
    </location>
</feature>
<sequence length="358" mass="41964">MQTSTIYFILNLFDKKTGLKAAQTFHILQGKRTGSTLFQALRNQTLTYYGLFPQMERTAFDAVIQKSTQTGALIEKEEGWFYLTESGRSWIRRYFDSTGCPDQIDQSLYGFFDLDFWEKIQLLTQVLSEKSYLNTVYVPMTQSLPQQYWVKKWLYRYEDESLLDRFYQEWLYLFQQMGDEKADVLSRQLTGHSQIGQTRGQLLGKKSQDKVFLIDQIHGLLQLIDAHSSDCPLFYSVRQDASEENHGQLSKTAYETKQLLEENLSPEEIAVRRQVKLGTISDHLVEIAILQGSQETLHLYNQEEKNQAAAYLSKNSKKQYKDFLSVYGLKEEDFPFYKYRLIEIEEIQNRYDSSRKAT</sequence>